<dbReference type="PANTHER" id="PTHR11071">
    <property type="entry name" value="PEPTIDYL-PROLYL CIS-TRANS ISOMERASE"/>
    <property type="match status" value="1"/>
</dbReference>
<dbReference type="EMBL" id="JANJYI010000002">
    <property type="protein sequence ID" value="KAK2658975.1"/>
    <property type="molecule type" value="Genomic_DNA"/>
</dbReference>
<keyword evidence="2" id="KW-0413">Isomerase</keyword>
<dbReference type="PROSITE" id="PS50072">
    <property type="entry name" value="CSA_PPIASE_2"/>
    <property type="match status" value="1"/>
</dbReference>
<dbReference type="InterPro" id="IPR002130">
    <property type="entry name" value="Cyclophilin-type_PPIase_dom"/>
</dbReference>
<evidence type="ECO:0000313" key="4">
    <source>
        <dbReference type="EMBL" id="KAK2658975.1"/>
    </source>
</evidence>
<keyword evidence="2" id="KW-0697">Rotamase</keyword>
<comment type="caution">
    <text evidence="4">The sequence shown here is derived from an EMBL/GenBank/DDBJ whole genome shotgun (WGS) entry which is preliminary data.</text>
</comment>
<dbReference type="PANTHER" id="PTHR11071:SF561">
    <property type="entry name" value="PEPTIDYL-PROLYL CIS-TRANS ISOMERASE D-RELATED"/>
    <property type="match status" value="1"/>
</dbReference>
<dbReference type="InterPro" id="IPR029000">
    <property type="entry name" value="Cyclophilin-like_dom_sf"/>
</dbReference>
<protein>
    <recommendedName>
        <fullName evidence="2">Peptidyl-prolyl cis-trans isomerase</fullName>
        <shortName evidence="2">PPIase</shortName>
        <ecNumber evidence="2">5.2.1.8</ecNumber>
    </recommendedName>
</protein>
<dbReference type="GO" id="GO:0005737">
    <property type="term" value="C:cytoplasm"/>
    <property type="evidence" value="ECO:0007669"/>
    <property type="project" value="TreeGrafter"/>
</dbReference>
<feature type="domain" description="PPIase cyclophilin-type" evidence="3">
    <location>
        <begin position="1"/>
        <end position="54"/>
    </location>
</feature>
<keyword evidence="5" id="KW-1185">Reference proteome</keyword>
<dbReference type="AlphaFoldDB" id="A0AAE0CPQ1"/>
<evidence type="ECO:0000256" key="2">
    <source>
        <dbReference type="RuleBase" id="RU363019"/>
    </source>
</evidence>
<accession>A0AAE0CPQ1</accession>
<reference evidence="4" key="1">
    <citation type="journal article" date="2023" name="Plant J.">
        <title>Genome sequences and population genomics provide insights into the demographic history, inbreeding, and mutation load of two 'living fossil' tree species of Dipteronia.</title>
        <authorList>
            <person name="Feng Y."/>
            <person name="Comes H.P."/>
            <person name="Chen J."/>
            <person name="Zhu S."/>
            <person name="Lu R."/>
            <person name="Zhang X."/>
            <person name="Li P."/>
            <person name="Qiu J."/>
            <person name="Olsen K.M."/>
            <person name="Qiu Y."/>
        </authorList>
    </citation>
    <scope>NUCLEOTIDE SEQUENCE</scope>
    <source>
        <strain evidence="4">KIB01</strain>
    </source>
</reference>
<comment type="similarity">
    <text evidence="1 2">Belongs to the cyclophilin-type PPIase family.</text>
</comment>
<comment type="function">
    <text evidence="2">PPIases accelerate the folding of proteins. It catalyzes the cis-trans isomerization of proline imidic peptide bonds in oligopeptides.</text>
</comment>
<dbReference type="GO" id="GO:0003755">
    <property type="term" value="F:peptidyl-prolyl cis-trans isomerase activity"/>
    <property type="evidence" value="ECO:0007669"/>
    <property type="project" value="UniProtKB-UniRule"/>
</dbReference>
<evidence type="ECO:0000259" key="3">
    <source>
        <dbReference type="PROSITE" id="PS50072"/>
    </source>
</evidence>
<evidence type="ECO:0000256" key="1">
    <source>
        <dbReference type="ARBA" id="ARBA00007365"/>
    </source>
</evidence>
<dbReference type="SUPFAM" id="SSF50891">
    <property type="entry name" value="Cyclophilin-like"/>
    <property type="match status" value="1"/>
</dbReference>
<comment type="catalytic activity">
    <reaction evidence="2">
        <text>[protein]-peptidylproline (omega=180) = [protein]-peptidylproline (omega=0)</text>
        <dbReference type="Rhea" id="RHEA:16237"/>
        <dbReference type="Rhea" id="RHEA-COMP:10747"/>
        <dbReference type="Rhea" id="RHEA-COMP:10748"/>
        <dbReference type="ChEBI" id="CHEBI:83833"/>
        <dbReference type="ChEBI" id="CHEBI:83834"/>
        <dbReference type="EC" id="5.2.1.8"/>
    </reaction>
</comment>
<gene>
    <name evidence="4" type="ORF">Ddye_005508</name>
</gene>
<dbReference type="Proteomes" id="UP001280121">
    <property type="component" value="Unassembled WGS sequence"/>
</dbReference>
<proteinExistence type="inferred from homology"/>
<name>A0AAE0CPQ1_9ROSI</name>
<dbReference type="GO" id="GO:0006457">
    <property type="term" value="P:protein folding"/>
    <property type="evidence" value="ECO:0007669"/>
    <property type="project" value="TreeGrafter"/>
</dbReference>
<dbReference type="GO" id="GO:0016018">
    <property type="term" value="F:cyclosporin A binding"/>
    <property type="evidence" value="ECO:0007669"/>
    <property type="project" value="TreeGrafter"/>
</dbReference>
<organism evidence="4 5">
    <name type="scientific">Dipteronia dyeriana</name>
    <dbReference type="NCBI Taxonomy" id="168575"/>
    <lineage>
        <taxon>Eukaryota</taxon>
        <taxon>Viridiplantae</taxon>
        <taxon>Streptophyta</taxon>
        <taxon>Embryophyta</taxon>
        <taxon>Tracheophyta</taxon>
        <taxon>Spermatophyta</taxon>
        <taxon>Magnoliopsida</taxon>
        <taxon>eudicotyledons</taxon>
        <taxon>Gunneridae</taxon>
        <taxon>Pentapetalae</taxon>
        <taxon>rosids</taxon>
        <taxon>malvids</taxon>
        <taxon>Sapindales</taxon>
        <taxon>Sapindaceae</taxon>
        <taxon>Hippocastanoideae</taxon>
        <taxon>Acereae</taxon>
        <taxon>Dipteronia</taxon>
    </lineage>
</organism>
<dbReference type="EC" id="5.2.1.8" evidence="2"/>
<dbReference type="Pfam" id="PF00160">
    <property type="entry name" value="Pro_isomerase"/>
    <property type="match status" value="1"/>
</dbReference>
<evidence type="ECO:0000313" key="5">
    <source>
        <dbReference type="Proteomes" id="UP001280121"/>
    </source>
</evidence>
<sequence length="54" mass="5799">MTERNGLRGESIYDDGFTDENLVNKHTGPGIISMAIIAPGTNGSQFLICTVNTK</sequence>
<dbReference type="PRINTS" id="PR00153">
    <property type="entry name" value="CSAPPISMRASE"/>
</dbReference>
<dbReference type="Gene3D" id="2.40.100.10">
    <property type="entry name" value="Cyclophilin-like"/>
    <property type="match status" value="1"/>
</dbReference>